<keyword evidence="2" id="KW-1185">Reference proteome</keyword>
<name>A0ABS3WED2_9BACL</name>
<protein>
    <submittedName>
        <fullName evidence="1">Uncharacterized protein</fullName>
    </submittedName>
</protein>
<proteinExistence type="predicted"/>
<reference evidence="1 2" key="1">
    <citation type="submission" date="2021-03" db="EMBL/GenBank/DDBJ databases">
        <title>Paenibacillus artemisicola MWE-103 whole genome sequence.</title>
        <authorList>
            <person name="Ham Y.J."/>
        </authorList>
    </citation>
    <scope>NUCLEOTIDE SEQUENCE [LARGE SCALE GENOMIC DNA]</scope>
    <source>
        <strain evidence="1 2">MWE-103</strain>
    </source>
</reference>
<evidence type="ECO:0000313" key="1">
    <source>
        <dbReference type="EMBL" id="MBO7746672.1"/>
    </source>
</evidence>
<dbReference type="EMBL" id="JAGGDJ010000021">
    <property type="protein sequence ID" value="MBO7746672.1"/>
    <property type="molecule type" value="Genomic_DNA"/>
</dbReference>
<comment type="caution">
    <text evidence="1">The sequence shown here is derived from an EMBL/GenBank/DDBJ whole genome shotgun (WGS) entry which is preliminary data.</text>
</comment>
<dbReference type="Proteomes" id="UP000670947">
    <property type="component" value="Unassembled WGS sequence"/>
</dbReference>
<gene>
    <name evidence="1" type="ORF">I8J29_20860</name>
</gene>
<sequence length="118" mass="12760">MNGGGFFPWLTSAFNVRHFPGMNVGQALASTGIVRFANNGRIVAVDGVVIAGNVEVIVRLNGRPIPQTLLFLPVRAGDFVGLELFVRGPRADEAAFDYASQVENNFAELQRLEAEEQG</sequence>
<accession>A0ABS3WED2</accession>
<evidence type="ECO:0000313" key="2">
    <source>
        <dbReference type="Proteomes" id="UP000670947"/>
    </source>
</evidence>
<organism evidence="1 2">
    <name type="scientific">Paenibacillus artemisiicola</name>
    <dbReference type="NCBI Taxonomy" id="1172618"/>
    <lineage>
        <taxon>Bacteria</taxon>
        <taxon>Bacillati</taxon>
        <taxon>Bacillota</taxon>
        <taxon>Bacilli</taxon>
        <taxon>Bacillales</taxon>
        <taxon>Paenibacillaceae</taxon>
        <taxon>Paenibacillus</taxon>
    </lineage>
</organism>
<dbReference type="RefSeq" id="WP_208849424.1">
    <property type="nucleotide sequence ID" value="NZ_JAGGDJ010000021.1"/>
</dbReference>